<evidence type="ECO:0000256" key="4">
    <source>
        <dbReference type="ARBA" id="ARBA00022597"/>
    </source>
</evidence>
<reference evidence="11 12" key="1">
    <citation type="submission" date="2018-01" db="EMBL/GenBank/DDBJ databases">
        <title>Metagenomic assembled genomes from two thermal pools in the Uzon Caldera, Kamchatka, Russia.</title>
        <authorList>
            <person name="Wilkins L."/>
            <person name="Ettinger C."/>
        </authorList>
    </citation>
    <scope>NUCLEOTIDE SEQUENCE [LARGE SCALE GENOMIC DNA]</scope>
    <source>
        <strain evidence="11">ARK-10</strain>
    </source>
</reference>
<gene>
    <name evidence="11" type="ORF">C0175_00075</name>
</gene>
<evidence type="ECO:0000256" key="9">
    <source>
        <dbReference type="ARBA" id="ARBA00023136"/>
    </source>
</evidence>
<keyword evidence="9" id="KW-0472">Membrane</keyword>
<keyword evidence="7 11" id="KW-0067">ATP-binding</keyword>
<keyword evidence="4" id="KW-0762">Sugar transport</keyword>
<sequence length="463" mass="51514">MAIAISLRDIVKVYPNGVVANKKVNLDIEEKTIHAIVGENGAGKSTLMKIIFGVEMPQEGEIYVKGKKVTFKTPMEAIKSGIGMVHQHLMLAEDLTVVENLTLGIEPRKFKIFLDKKEMNNLAKKYIEKYKIEVPLEKKIKELPIGLKQRVEILKALLRNADILILDEPTAVLTPQETEVLFKSLKELKEQGKTIIFISHKLKEVKEIADKVTIMRDGKVIATDDASNLSEHDIARLMVGREVSFERIEESRHIGNVALKVENLSYFNREKIQVLKNINFEVREGEIVGIAGVEGNGQTELVEILTGLREASSGAVYVLGQNIVNKSVREIREMGVSHIPEDRMKNGVADKAKVKENLISDRYYKNNFSKMGILNYEYIDGASNELVKRFNILAPSIEAPVNALSGGNIQKVVVARELSSNPKVIIASQPVRGIDVGSEELVHNFIKDARDSGCAVLLVSADL</sequence>
<feature type="domain" description="ABC transporter" evidence="10">
    <location>
        <begin position="5"/>
        <end position="242"/>
    </location>
</feature>
<feature type="domain" description="ABC transporter" evidence="10">
    <location>
        <begin position="259"/>
        <end position="463"/>
    </location>
</feature>
<keyword evidence="2" id="KW-0813">Transport</keyword>
<dbReference type="FunFam" id="3.40.50.300:FF:000127">
    <property type="entry name" value="Ribose import ATP-binding protein RbsA"/>
    <property type="match status" value="1"/>
</dbReference>
<evidence type="ECO:0000256" key="8">
    <source>
        <dbReference type="ARBA" id="ARBA00022967"/>
    </source>
</evidence>
<dbReference type="PANTHER" id="PTHR43790">
    <property type="entry name" value="CARBOHYDRATE TRANSPORT ATP-BINDING PROTEIN MG119-RELATED"/>
    <property type="match status" value="1"/>
</dbReference>
<evidence type="ECO:0000256" key="2">
    <source>
        <dbReference type="ARBA" id="ARBA00022448"/>
    </source>
</evidence>
<dbReference type="GO" id="GO:0005524">
    <property type="term" value="F:ATP binding"/>
    <property type="evidence" value="ECO:0007669"/>
    <property type="project" value="UniProtKB-KW"/>
</dbReference>
<evidence type="ECO:0000313" key="12">
    <source>
        <dbReference type="Proteomes" id="UP000236910"/>
    </source>
</evidence>
<dbReference type="SMART" id="SM00382">
    <property type="entry name" value="AAA"/>
    <property type="match status" value="1"/>
</dbReference>
<dbReference type="InterPro" id="IPR003593">
    <property type="entry name" value="AAA+_ATPase"/>
</dbReference>
<dbReference type="PANTHER" id="PTHR43790:SF4">
    <property type="entry name" value="GUANOSINE IMPORT ATP-BINDING PROTEIN NUPO"/>
    <property type="match status" value="1"/>
</dbReference>
<dbReference type="Proteomes" id="UP000236910">
    <property type="component" value="Unassembled WGS sequence"/>
</dbReference>
<organism evidence="11 12">
    <name type="scientific">Caldisericum exile</name>
    <dbReference type="NCBI Taxonomy" id="693075"/>
    <lineage>
        <taxon>Bacteria</taxon>
        <taxon>Pseudomonadati</taxon>
        <taxon>Caldisericota/Cryosericota group</taxon>
        <taxon>Caldisericota</taxon>
        <taxon>Caldisericia</taxon>
        <taxon>Caldisericales</taxon>
        <taxon>Caldisericaceae</taxon>
        <taxon>Caldisericum</taxon>
    </lineage>
</organism>
<name>A0A2J6XA76_9BACT</name>
<protein>
    <submittedName>
        <fullName evidence="11">ABC transporter ATP-binding protein</fullName>
    </submittedName>
</protein>
<evidence type="ECO:0000256" key="6">
    <source>
        <dbReference type="ARBA" id="ARBA00022741"/>
    </source>
</evidence>
<dbReference type="EMBL" id="PNIX01000006">
    <property type="protein sequence ID" value="PMP84421.1"/>
    <property type="molecule type" value="Genomic_DNA"/>
</dbReference>
<evidence type="ECO:0000313" key="11">
    <source>
        <dbReference type="EMBL" id="PMP84421.1"/>
    </source>
</evidence>
<dbReference type="Gene3D" id="3.40.50.300">
    <property type="entry name" value="P-loop containing nucleotide triphosphate hydrolases"/>
    <property type="match status" value="2"/>
</dbReference>
<dbReference type="CDD" id="cd03215">
    <property type="entry name" value="ABC_Carb_Monos_II"/>
    <property type="match status" value="1"/>
</dbReference>
<evidence type="ECO:0000256" key="7">
    <source>
        <dbReference type="ARBA" id="ARBA00022840"/>
    </source>
</evidence>
<dbReference type="InterPro" id="IPR003439">
    <property type="entry name" value="ABC_transporter-like_ATP-bd"/>
</dbReference>
<evidence type="ECO:0000259" key="10">
    <source>
        <dbReference type="PROSITE" id="PS50893"/>
    </source>
</evidence>
<evidence type="ECO:0000256" key="3">
    <source>
        <dbReference type="ARBA" id="ARBA00022475"/>
    </source>
</evidence>
<dbReference type="InterPro" id="IPR027417">
    <property type="entry name" value="P-loop_NTPase"/>
</dbReference>
<keyword evidence="5" id="KW-0677">Repeat</keyword>
<feature type="non-terminal residue" evidence="11">
    <location>
        <position position="463"/>
    </location>
</feature>
<evidence type="ECO:0000256" key="5">
    <source>
        <dbReference type="ARBA" id="ARBA00022737"/>
    </source>
</evidence>
<dbReference type="SUPFAM" id="SSF52540">
    <property type="entry name" value="P-loop containing nucleoside triphosphate hydrolases"/>
    <property type="match status" value="2"/>
</dbReference>
<dbReference type="GO" id="GO:0005886">
    <property type="term" value="C:plasma membrane"/>
    <property type="evidence" value="ECO:0007669"/>
    <property type="project" value="UniProtKB-SubCell"/>
</dbReference>
<dbReference type="PROSITE" id="PS50893">
    <property type="entry name" value="ABC_TRANSPORTER_2"/>
    <property type="match status" value="2"/>
</dbReference>
<comment type="caution">
    <text evidence="11">The sequence shown here is derived from an EMBL/GenBank/DDBJ whole genome shotgun (WGS) entry which is preliminary data.</text>
</comment>
<dbReference type="Pfam" id="PF00005">
    <property type="entry name" value="ABC_tran"/>
    <property type="match status" value="2"/>
</dbReference>
<accession>A0A2J6XA76</accession>
<dbReference type="CDD" id="cd03216">
    <property type="entry name" value="ABC_Carb_Monos_I"/>
    <property type="match status" value="1"/>
</dbReference>
<comment type="subcellular location">
    <subcellularLocation>
        <location evidence="1">Cell membrane</location>
        <topology evidence="1">Peripheral membrane protein</topology>
    </subcellularLocation>
</comment>
<keyword evidence="6" id="KW-0547">Nucleotide-binding</keyword>
<proteinExistence type="predicted"/>
<dbReference type="PROSITE" id="PS00211">
    <property type="entry name" value="ABC_TRANSPORTER_1"/>
    <property type="match status" value="1"/>
</dbReference>
<evidence type="ECO:0000256" key="1">
    <source>
        <dbReference type="ARBA" id="ARBA00004202"/>
    </source>
</evidence>
<dbReference type="GO" id="GO:0016887">
    <property type="term" value="F:ATP hydrolysis activity"/>
    <property type="evidence" value="ECO:0007669"/>
    <property type="project" value="InterPro"/>
</dbReference>
<dbReference type="InterPro" id="IPR050107">
    <property type="entry name" value="ABC_carbohydrate_import_ATPase"/>
</dbReference>
<dbReference type="InterPro" id="IPR017871">
    <property type="entry name" value="ABC_transporter-like_CS"/>
</dbReference>
<keyword evidence="3" id="KW-1003">Cell membrane</keyword>
<keyword evidence="8" id="KW-1278">Translocase</keyword>
<dbReference type="AlphaFoldDB" id="A0A2J6XA76"/>